<dbReference type="FunFam" id="3.40.50.300:FF:000008">
    <property type="entry name" value="ATP-dependent RNA helicase RhlB"/>
    <property type="match status" value="1"/>
</dbReference>
<evidence type="ECO:0000256" key="2">
    <source>
        <dbReference type="ARBA" id="ARBA00022741"/>
    </source>
</evidence>
<dbReference type="InterPro" id="IPR001650">
    <property type="entry name" value="Helicase_C-like"/>
</dbReference>
<evidence type="ECO:0000259" key="12">
    <source>
        <dbReference type="PROSITE" id="PS51195"/>
    </source>
</evidence>
<keyword evidence="2" id="KW-0547">Nucleotide-binding</keyword>
<organism evidence="13 14">
    <name type="scientific">Blepharisma stoltei</name>
    <dbReference type="NCBI Taxonomy" id="1481888"/>
    <lineage>
        <taxon>Eukaryota</taxon>
        <taxon>Sar</taxon>
        <taxon>Alveolata</taxon>
        <taxon>Ciliophora</taxon>
        <taxon>Postciliodesmatophora</taxon>
        <taxon>Heterotrichea</taxon>
        <taxon>Heterotrichida</taxon>
        <taxon>Blepharismidae</taxon>
        <taxon>Blepharisma</taxon>
    </lineage>
</organism>
<evidence type="ECO:0000313" key="13">
    <source>
        <dbReference type="EMBL" id="CAG9316624.1"/>
    </source>
</evidence>
<gene>
    <name evidence="13" type="ORF">BSTOLATCC_MIC16732</name>
</gene>
<evidence type="ECO:0000256" key="4">
    <source>
        <dbReference type="ARBA" id="ARBA00022806"/>
    </source>
</evidence>
<dbReference type="Pfam" id="PF00270">
    <property type="entry name" value="DEAD"/>
    <property type="match status" value="1"/>
</dbReference>
<comment type="caution">
    <text evidence="13">The sequence shown here is derived from an EMBL/GenBank/DDBJ whole genome shotgun (WGS) entry which is preliminary data.</text>
</comment>
<dbReference type="SMART" id="SM00343">
    <property type="entry name" value="ZnF_C2HC"/>
    <property type="match status" value="2"/>
</dbReference>
<evidence type="ECO:0000256" key="7">
    <source>
        <dbReference type="PROSITE-ProRule" id="PRU00552"/>
    </source>
</evidence>
<feature type="domain" description="CCHC-type" evidence="9">
    <location>
        <begin position="540"/>
        <end position="555"/>
    </location>
</feature>
<dbReference type="PANTHER" id="PTHR47958">
    <property type="entry name" value="ATP-DEPENDENT RNA HELICASE DBP3"/>
    <property type="match status" value="1"/>
</dbReference>
<feature type="compositionally biased region" description="Basic and acidic residues" evidence="8">
    <location>
        <begin position="566"/>
        <end position="589"/>
    </location>
</feature>
<feature type="domain" description="CCHC-type" evidence="9">
    <location>
        <begin position="514"/>
        <end position="529"/>
    </location>
</feature>
<dbReference type="AlphaFoldDB" id="A0AAU9IM28"/>
<dbReference type="SMART" id="SM00487">
    <property type="entry name" value="DEXDc"/>
    <property type="match status" value="1"/>
</dbReference>
<feature type="compositionally biased region" description="Basic and acidic residues" evidence="8">
    <location>
        <begin position="483"/>
        <end position="496"/>
    </location>
</feature>
<dbReference type="GO" id="GO:0016787">
    <property type="term" value="F:hydrolase activity"/>
    <property type="evidence" value="ECO:0007669"/>
    <property type="project" value="UniProtKB-KW"/>
</dbReference>
<reference evidence="13" key="1">
    <citation type="submission" date="2021-09" db="EMBL/GenBank/DDBJ databases">
        <authorList>
            <consortium name="AG Swart"/>
            <person name="Singh M."/>
            <person name="Singh A."/>
            <person name="Seah K."/>
            <person name="Emmerich C."/>
        </authorList>
    </citation>
    <scope>NUCLEOTIDE SEQUENCE</scope>
    <source>
        <strain evidence="13">ATCC30299</strain>
    </source>
</reference>
<evidence type="ECO:0000256" key="3">
    <source>
        <dbReference type="ARBA" id="ARBA00022801"/>
    </source>
</evidence>
<evidence type="ECO:0000256" key="1">
    <source>
        <dbReference type="ARBA" id="ARBA00012552"/>
    </source>
</evidence>
<feature type="compositionally biased region" description="Low complexity" evidence="8">
    <location>
        <begin position="11"/>
        <end position="28"/>
    </location>
</feature>
<accession>A0AAU9IM28</accession>
<feature type="domain" description="Helicase ATP-binding" evidence="10">
    <location>
        <begin position="141"/>
        <end position="316"/>
    </location>
</feature>
<dbReference type="Gene3D" id="4.10.60.10">
    <property type="entry name" value="Zinc finger, CCHC-type"/>
    <property type="match status" value="1"/>
</dbReference>
<dbReference type="InterPro" id="IPR014014">
    <property type="entry name" value="RNA_helicase_DEAD_Q_motif"/>
</dbReference>
<dbReference type="InterPro" id="IPR001878">
    <property type="entry name" value="Znf_CCHC"/>
</dbReference>
<dbReference type="CDD" id="cd18787">
    <property type="entry name" value="SF2_C_DEAD"/>
    <property type="match status" value="1"/>
</dbReference>
<dbReference type="PROSITE" id="PS51192">
    <property type="entry name" value="HELICASE_ATP_BIND_1"/>
    <property type="match status" value="1"/>
</dbReference>
<keyword evidence="3" id="KW-0378">Hydrolase</keyword>
<dbReference type="GO" id="GO:0003724">
    <property type="term" value="F:RNA helicase activity"/>
    <property type="evidence" value="ECO:0007669"/>
    <property type="project" value="UniProtKB-EC"/>
</dbReference>
<evidence type="ECO:0000259" key="10">
    <source>
        <dbReference type="PROSITE" id="PS51192"/>
    </source>
</evidence>
<dbReference type="PROSITE" id="PS51195">
    <property type="entry name" value="Q_MOTIF"/>
    <property type="match status" value="1"/>
</dbReference>
<dbReference type="Gene3D" id="3.40.50.300">
    <property type="entry name" value="P-loop containing nucleotide triphosphate hydrolases"/>
    <property type="match status" value="2"/>
</dbReference>
<dbReference type="GO" id="GO:0005524">
    <property type="term" value="F:ATP binding"/>
    <property type="evidence" value="ECO:0007669"/>
    <property type="project" value="UniProtKB-KW"/>
</dbReference>
<dbReference type="InterPro" id="IPR027417">
    <property type="entry name" value="P-loop_NTPase"/>
</dbReference>
<feature type="domain" description="Helicase C-terminal" evidence="11">
    <location>
        <begin position="342"/>
        <end position="489"/>
    </location>
</feature>
<dbReference type="EMBL" id="CAJZBQ010000016">
    <property type="protein sequence ID" value="CAG9316624.1"/>
    <property type="molecule type" value="Genomic_DNA"/>
</dbReference>
<keyword evidence="6" id="KW-0863">Zinc-finger</keyword>
<dbReference type="EC" id="3.6.4.13" evidence="1"/>
<dbReference type="InterPro" id="IPR014001">
    <property type="entry name" value="Helicase_ATP-bd"/>
</dbReference>
<dbReference type="PROSITE" id="PS50158">
    <property type="entry name" value="ZF_CCHC"/>
    <property type="match status" value="2"/>
</dbReference>
<evidence type="ECO:0000256" key="8">
    <source>
        <dbReference type="SAM" id="MobiDB-lite"/>
    </source>
</evidence>
<keyword evidence="6" id="KW-0479">Metal-binding</keyword>
<evidence type="ECO:0000259" key="11">
    <source>
        <dbReference type="PROSITE" id="PS51194"/>
    </source>
</evidence>
<feature type="region of interest" description="Disordered" evidence="8">
    <location>
        <begin position="483"/>
        <end position="512"/>
    </location>
</feature>
<name>A0AAU9IM28_9CILI</name>
<feature type="region of interest" description="Disordered" evidence="8">
    <location>
        <begin position="525"/>
        <end position="589"/>
    </location>
</feature>
<evidence type="ECO:0000256" key="5">
    <source>
        <dbReference type="ARBA" id="ARBA00022840"/>
    </source>
</evidence>
<dbReference type="InterPro" id="IPR011545">
    <property type="entry name" value="DEAD/DEAH_box_helicase_dom"/>
</dbReference>
<feature type="short sequence motif" description="Q motif" evidence="7">
    <location>
        <begin position="110"/>
        <end position="138"/>
    </location>
</feature>
<dbReference type="Pfam" id="PF00271">
    <property type="entry name" value="Helicase_C"/>
    <property type="match status" value="1"/>
</dbReference>
<dbReference type="SUPFAM" id="SSF52540">
    <property type="entry name" value="P-loop containing nucleoside triphosphate hydrolases"/>
    <property type="match status" value="1"/>
</dbReference>
<dbReference type="SUPFAM" id="SSF57756">
    <property type="entry name" value="Retrovirus zinc finger-like domains"/>
    <property type="match status" value="1"/>
</dbReference>
<sequence length="589" mass="65000">MSATTFDNAPSWGSTATTTAAGWGDGTSKPSDPEAVPENKENQDPNAKPQLPPLNYDTLGEKLQPIDWDSETLVPIISKTFELTLSQEEVTNFFAQNTSIVKGTEVKPMLSFTELGFPEAVTAQFEACKFAKPTSVQSLMWPTALSGKDIIGIACTGSGKTLSYILPALLHITAQQPIQPGQGPIVLILAPTRELAKQIIFETNRFGKSLEIRSVCLYGGNGRQFQMKDLEALPQLVVATPGRLLDFLECGAINLKRTSLIVVDEGDRMLDMGFAPQLRKILSQARPDRQTITCSATWPSTLEELSKEFMKDPVEIHIGKEGGVTANHNITQVINVVDSEEKIEKLIEVIKPLAEKRILIFVDTKAECDTLAAELTAKEVKVATLHGDKSMKDRMTALLDFRAGRNFVVISTDLASRGLDVKDLDYVICYDFPKRIEDYVHRIGRTARGMNKGTAISFFTKDNAKSAQQLIQVLEEAQQNVPRELRRLARKPKGEGEQAEEGQEGEEKPKGRGCFKCGENGHMSKECPNPKKDNGGNKGCFKCGQEGHMSRECPNPGENRGRGRRRENGDNEGNNEKISFDRSRSPRCN</sequence>
<keyword evidence="5" id="KW-0067">ATP-binding</keyword>
<evidence type="ECO:0000259" key="9">
    <source>
        <dbReference type="PROSITE" id="PS50158"/>
    </source>
</evidence>
<evidence type="ECO:0000256" key="6">
    <source>
        <dbReference type="PROSITE-ProRule" id="PRU00047"/>
    </source>
</evidence>
<feature type="compositionally biased region" description="Basic and acidic residues" evidence="8">
    <location>
        <begin position="525"/>
        <end position="535"/>
    </location>
</feature>
<dbReference type="Proteomes" id="UP001162131">
    <property type="component" value="Unassembled WGS sequence"/>
</dbReference>
<dbReference type="GO" id="GO:0003676">
    <property type="term" value="F:nucleic acid binding"/>
    <property type="evidence" value="ECO:0007669"/>
    <property type="project" value="InterPro"/>
</dbReference>
<dbReference type="PROSITE" id="PS51194">
    <property type="entry name" value="HELICASE_CTER"/>
    <property type="match status" value="1"/>
</dbReference>
<keyword evidence="6" id="KW-0862">Zinc</keyword>
<protein>
    <recommendedName>
        <fullName evidence="1">RNA helicase</fullName>
        <ecNumber evidence="1">3.6.4.13</ecNumber>
    </recommendedName>
</protein>
<feature type="domain" description="DEAD-box RNA helicase Q" evidence="12">
    <location>
        <begin position="110"/>
        <end position="138"/>
    </location>
</feature>
<keyword evidence="14" id="KW-1185">Reference proteome</keyword>
<dbReference type="GO" id="GO:0008270">
    <property type="term" value="F:zinc ion binding"/>
    <property type="evidence" value="ECO:0007669"/>
    <property type="project" value="UniProtKB-KW"/>
</dbReference>
<dbReference type="SMART" id="SM00490">
    <property type="entry name" value="HELICc"/>
    <property type="match status" value="1"/>
</dbReference>
<proteinExistence type="predicted"/>
<dbReference type="Pfam" id="PF00098">
    <property type="entry name" value="zf-CCHC"/>
    <property type="match status" value="2"/>
</dbReference>
<dbReference type="InterPro" id="IPR036875">
    <property type="entry name" value="Znf_CCHC_sf"/>
</dbReference>
<keyword evidence="4" id="KW-0347">Helicase</keyword>
<feature type="region of interest" description="Disordered" evidence="8">
    <location>
        <begin position="1"/>
        <end position="58"/>
    </location>
</feature>
<evidence type="ECO:0000313" key="14">
    <source>
        <dbReference type="Proteomes" id="UP001162131"/>
    </source>
</evidence>